<dbReference type="GO" id="GO:0004360">
    <property type="term" value="F:glutamine-fructose-6-phosphate transaminase (isomerizing) activity"/>
    <property type="evidence" value="ECO:0007669"/>
    <property type="project" value="UniProtKB-EC"/>
</dbReference>
<dbReference type="PANTHER" id="PTHR10937">
    <property type="entry name" value="GLUCOSAMINE--FRUCTOSE-6-PHOSPHATE AMINOTRANSFERASE, ISOMERIZING"/>
    <property type="match status" value="1"/>
</dbReference>
<dbReference type="InterPro" id="IPR046348">
    <property type="entry name" value="SIS_dom_sf"/>
</dbReference>
<dbReference type="SUPFAM" id="SSF53697">
    <property type="entry name" value="SIS domain"/>
    <property type="match status" value="1"/>
</dbReference>
<dbReference type="SUPFAM" id="SSF56235">
    <property type="entry name" value="N-terminal nucleophile aminohydrolases (Ntn hydrolases)"/>
    <property type="match status" value="1"/>
</dbReference>
<dbReference type="GO" id="GO:0006002">
    <property type="term" value="P:fructose 6-phosphate metabolic process"/>
    <property type="evidence" value="ECO:0007669"/>
    <property type="project" value="TreeGrafter"/>
</dbReference>
<feature type="domain" description="Glutamine amidotransferase type-2" evidence="6">
    <location>
        <begin position="1"/>
        <end position="132"/>
    </location>
</feature>
<comment type="catalytic activity">
    <reaction evidence="1">
        <text>D-fructose 6-phosphate + L-glutamine = D-glucosamine 6-phosphate + L-glutamate</text>
        <dbReference type="Rhea" id="RHEA:13237"/>
        <dbReference type="ChEBI" id="CHEBI:29985"/>
        <dbReference type="ChEBI" id="CHEBI:58359"/>
        <dbReference type="ChEBI" id="CHEBI:58725"/>
        <dbReference type="ChEBI" id="CHEBI:61527"/>
        <dbReference type="EC" id="2.6.1.16"/>
    </reaction>
</comment>
<evidence type="ECO:0000259" key="6">
    <source>
        <dbReference type="PROSITE" id="PS51278"/>
    </source>
</evidence>
<dbReference type="Gene3D" id="3.40.50.10490">
    <property type="entry name" value="Glucose-6-phosphate isomerase like protein, domain 1"/>
    <property type="match status" value="1"/>
</dbReference>
<dbReference type="PANTHER" id="PTHR10937:SF0">
    <property type="entry name" value="GLUTAMINE--FRUCTOSE-6-PHOSPHATE TRANSAMINASE (ISOMERIZING)"/>
    <property type="match status" value="1"/>
</dbReference>
<dbReference type="GO" id="GO:0097367">
    <property type="term" value="F:carbohydrate derivative binding"/>
    <property type="evidence" value="ECO:0007669"/>
    <property type="project" value="InterPro"/>
</dbReference>
<evidence type="ECO:0000256" key="4">
    <source>
        <dbReference type="ARBA" id="ARBA00022679"/>
    </source>
</evidence>
<evidence type="ECO:0000256" key="5">
    <source>
        <dbReference type="ARBA" id="ARBA00022962"/>
    </source>
</evidence>
<evidence type="ECO:0000256" key="2">
    <source>
        <dbReference type="ARBA" id="ARBA00012916"/>
    </source>
</evidence>
<dbReference type="Gene3D" id="3.60.20.10">
    <property type="entry name" value="Glutamine Phosphoribosylpyrophosphate, subunit 1, domain 1"/>
    <property type="match status" value="1"/>
</dbReference>
<keyword evidence="3" id="KW-0032">Aminotransferase</keyword>
<evidence type="ECO:0000256" key="1">
    <source>
        <dbReference type="ARBA" id="ARBA00001031"/>
    </source>
</evidence>
<keyword evidence="4" id="KW-0808">Transferase</keyword>
<feature type="non-terminal residue" evidence="7">
    <location>
        <position position="241"/>
    </location>
</feature>
<gene>
    <name evidence="7" type="ORF">S01H1_28144</name>
</gene>
<reference evidence="7" key="1">
    <citation type="journal article" date="2014" name="Front. Microbiol.">
        <title>High frequency of phylogenetically diverse reductive dehalogenase-homologous genes in deep subseafloor sedimentary metagenomes.</title>
        <authorList>
            <person name="Kawai M."/>
            <person name="Futagami T."/>
            <person name="Toyoda A."/>
            <person name="Takaki Y."/>
            <person name="Nishi S."/>
            <person name="Hori S."/>
            <person name="Arai W."/>
            <person name="Tsubouchi T."/>
            <person name="Morono Y."/>
            <person name="Uchiyama I."/>
            <person name="Ito T."/>
            <person name="Fujiyama A."/>
            <person name="Inagaki F."/>
            <person name="Takami H."/>
        </authorList>
    </citation>
    <scope>NUCLEOTIDE SEQUENCE</scope>
    <source>
        <strain evidence="7">Expedition CK06-06</strain>
    </source>
</reference>
<dbReference type="PROSITE" id="PS51278">
    <property type="entry name" value="GATASE_TYPE_2"/>
    <property type="match status" value="1"/>
</dbReference>
<organism evidence="7">
    <name type="scientific">marine sediment metagenome</name>
    <dbReference type="NCBI Taxonomy" id="412755"/>
    <lineage>
        <taxon>unclassified sequences</taxon>
        <taxon>metagenomes</taxon>
        <taxon>ecological metagenomes</taxon>
    </lineage>
</organism>
<dbReference type="InterPro" id="IPR029055">
    <property type="entry name" value="Ntn_hydrolases_N"/>
</dbReference>
<dbReference type="InterPro" id="IPR017932">
    <property type="entry name" value="GATase_2_dom"/>
</dbReference>
<accession>X0V3A1</accession>
<dbReference type="GO" id="GO:0006487">
    <property type="term" value="P:protein N-linked glycosylation"/>
    <property type="evidence" value="ECO:0007669"/>
    <property type="project" value="TreeGrafter"/>
</dbReference>
<protein>
    <recommendedName>
        <fullName evidence="2">glutamine--fructose-6-phosphate transaminase (isomerizing)</fullName>
        <ecNumber evidence="2">2.6.1.16</ecNumber>
    </recommendedName>
</protein>
<comment type="caution">
    <text evidence="7">The sequence shown here is derived from an EMBL/GenBank/DDBJ whole genome shotgun (WGS) entry which is preliminary data.</text>
</comment>
<name>X0V3A1_9ZZZZ</name>
<evidence type="ECO:0000256" key="3">
    <source>
        <dbReference type="ARBA" id="ARBA00022576"/>
    </source>
</evidence>
<dbReference type="EMBL" id="BARS01017182">
    <property type="protein sequence ID" value="GAF95120.1"/>
    <property type="molecule type" value="Genomic_DNA"/>
</dbReference>
<proteinExistence type="predicted"/>
<dbReference type="AlphaFoldDB" id="X0V3A1"/>
<dbReference type="EC" id="2.6.1.16" evidence="2"/>
<sequence length="241" mass="26595">MGLVHNGTITNSELLRHTLQEKAKSKLKQPVPFKSETDTEVIAQLIGWELEEDPTTDLTTAVRRTLPLLEGTYGLVIMGLRGMVGVSNGSPICLGIGQDASYFLASEQVAFARHTRDFVPLQDNELVVIEDGKLTIDSRPLDTKRVQKFHGDSIALTPHPYQHWTLKEIMEQPEALANSLNLGARLFDSKVKLGGLEKNRARLWPIQNLVLAACGTSLHACSFGAQVMRSLGCFDTVQVFD</sequence>
<keyword evidence="5" id="KW-0315">Glutamine amidotransferase</keyword>
<evidence type="ECO:0000313" key="7">
    <source>
        <dbReference type="EMBL" id="GAF95120.1"/>
    </source>
</evidence>
<dbReference type="GO" id="GO:0006047">
    <property type="term" value="P:UDP-N-acetylglucosamine metabolic process"/>
    <property type="evidence" value="ECO:0007669"/>
    <property type="project" value="TreeGrafter"/>
</dbReference>